<comment type="caution">
    <text evidence="2">The sequence shown here is derived from an EMBL/GenBank/DDBJ whole genome shotgun (WGS) entry which is preliminary data.</text>
</comment>
<evidence type="ECO:0000313" key="3">
    <source>
        <dbReference type="Proteomes" id="UP000055019"/>
    </source>
</evidence>
<dbReference type="Proteomes" id="UP000055019">
    <property type="component" value="Unassembled WGS sequence"/>
</dbReference>
<gene>
    <name evidence="2" type="ORF">AWB74_05758</name>
</gene>
<dbReference type="EMBL" id="FCOM02000034">
    <property type="protein sequence ID" value="SAL80608.1"/>
    <property type="molecule type" value="Genomic_DNA"/>
</dbReference>
<name>A0A158KHI3_9BURK</name>
<sequence length="306" mass="34115">MNAFARTLVLLLTVFALAGACPDLFGQEAGNAADSNATRLRDKYESLKPQLSHNPFHRELYLESAETGSSLKGDIYAVVDYPFATVKDALDDPSQGPANWCDVLILHLNIKYCRPSTSGGGTQLNVNLGRKVEEKLSSTYRVQFNYRSAAASTAYFQVDLDADTGPMSTKDYRIVLEATPVGSGRTFLHLTYSYGYGMAGRLAMKTYLSTIGSDKVGFTTARDASNGQSEYIGGVRGLVERNTMRYYLAIDAYLQALSSPPGKRLEQRLVTWFDATEKYPRQLHEVDRDAYLTMKRNEYRRQQSPE</sequence>
<evidence type="ECO:0000313" key="2">
    <source>
        <dbReference type="EMBL" id="SAL80608.1"/>
    </source>
</evidence>
<reference evidence="2" key="1">
    <citation type="submission" date="2016-01" db="EMBL/GenBank/DDBJ databases">
        <authorList>
            <person name="Peeters C."/>
        </authorList>
    </citation>
    <scope>NUCLEOTIDE SEQUENCE [LARGE SCALE GENOMIC DNA]</scope>
    <source>
        <strain evidence="2">LMG 29317</strain>
    </source>
</reference>
<feature type="signal peptide" evidence="1">
    <location>
        <begin position="1"/>
        <end position="20"/>
    </location>
</feature>
<protein>
    <submittedName>
        <fullName evidence="2">Signal peptide protein</fullName>
    </submittedName>
</protein>
<keyword evidence="3" id="KW-1185">Reference proteome</keyword>
<dbReference type="AlphaFoldDB" id="A0A158KHI3"/>
<evidence type="ECO:0000256" key="1">
    <source>
        <dbReference type="SAM" id="SignalP"/>
    </source>
</evidence>
<feature type="chain" id="PRO_5007627812" evidence="1">
    <location>
        <begin position="21"/>
        <end position="306"/>
    </location>
</feature>
<dbReference type="RefSeq" id="WP_061150030.1">
    <property type="nucleotide sequence ID" value="NZ_FCOM02000034.1"/>
</dbReference>
<dbReference type="PROSITE" id="PS51257">
    <property type="entry name" value="PROKAR_LIPOPROTEIN"/>
    <property type="match status" value="1"/>
</dbReference>
<proteinExistence type="predicted"/>
<keyword evidence="1" id="KW-0732">Signal</keyword>
<accession>A0A158KHI3</accession>
<organism evidence="2 3">
    <name type="scientific">Caballeronia arvi</name>
    <dbReference type="NCBI Taxonomy" id="1777135"/>
    <lineage>
        <taxon>Bacteria</taxon>
        <taxon>Pseudomonadati</taxon>
        <taxon>Pseudomonadota</taxon>
        <taxon>Betaproteobacteria</taxon>
        <taxon>Burkholderiales</taxon>
        <taxon>Burkholderiaceae</taxon>
        <taxon>Caballeronia</taxon>
    </lineage>
</organism>